<accession>A0ABD5ZRL7</accession>
<keyword evidence="2" id="KW-1185">Reference proteome</keyword>
<dbReference type="InterPro" id="IPR054623">
    <property type="entry name" value="HAH_0734-like"/>
</dbReference>
<dbReference type="RefSeq" id="WP_276234027.1">
    <property type="nucleotide sequence ID" value="NZ_CP119802.1"/>
</dbReference>
<dbReference type="GeneID" id="79267588"/>
<dbReference type="NCBIfam" id="NF045545">
    <property type="entry name" value="HAH_0734_fam"/>
    <property type="match status" value="1"/>
</dbReference>
<comment type="caution">
    <text evidence="1">The sequence shown here is derived from an EMBL/GenBank/DDBJ whole genome shotgun (WGS) entry which is preliminary data.</text>
</comment>
<organism evidence="1 2">
    <name type="scientific">Halosegnis marinus</name>
    <dbReference type="NCBI Taxonomy" id="3034023"/>
    <lineage>
        <taxon>Archaea</taxon>
        <taxon>Methanobacteriati</taxon>
        <taxon>Methanobacteriota</taxon>
        <taxon>Stenosarchaea group</taxon>
        <taxon>Halobacteria</taxon>
        <taxon>Halobacteriales</taxon>
        <taxon>Natronomonadaceae</taxon>
        <taxon>Halosegnis</taxon>
    </lineage>
</organism>
<proteinExistence type="predicted"/>
<reference evidence="1 2" key="1">
    <citation type="journal article" date="2019" name="Int. J. Syst. Evol. Microbiol.">
        <title>The Global Catalogue of Microorganisms (GCM) 10K type strain sequencing project: providing services to taxonomists for standard genome sequencing and annotation.</title>
        <authorList>
            <consortium name="The Broad Institute Genomics Platform"/>
            <consortium name="The Broad Institute Genome Sequencing Center for Infectious Disease"/>
            <person name="Wu L."/>
            <person name="Ma J."/>
        </authorList>
    </citation>
    <scope>NUCLEOTIDE SEQUENCE [LARGE SCALE GENOMIC DNA]</scope>
    <source>
        <strain evidence="1 2">DT85</strain>
    </source>
</reference>
<dbReference type="EMBL" id="JBHTAP010000001">
    <property type="protein sequence ID" value="MFC7235888.1"/>
    <property type="molecule type" value="Genomic_DNA"/>
</dbReference>
<dbReference type="AlphaFoldDB" id="A0ABD5ZRL7"/>
<evidence type="ECO:0000313" key="1">
    <source>
        <dbReference type="EMBL" id="MFC7235888.1"/>
    </source>
</evidence>
<sequence length="88" mass="9796">MKRLIIHGDPGIRKDAVIEVDGEEYTCFSVTRNGDWHGPEEVQLWCTVGDADEREDFARRNFIPMHLDVVDVDAGAVTVVKAKGDLAV</sequence>
<name>A0ABD5ZRL7_9EURY</name>
<gene>
    <name evidence="1" type="ORF">ACFQJ4_11225</name>
</gene>
<protein>
    <submittedName>
        <fullName evidence="1">HAH_0734 family protein</fullName>
    </submittedName>
</protein>
<dbReference type="Proteomes" id="UP001596398">
    <property type="component" value="Unassembled WGS sequence"/>
</dbReference>
<dbReference type="Pfam" id="PF23384">
    <property type="entry name" value="DUF7098"/>
    <property type="match status" value="1"/>
</dbReference>
<evidence type="ECO:0000313" key="2">
    <source>
        <dbReference type="Proteomes" id="UP001596398"/>
    </source>
</evidence>